<dbReference type="PANTHER" id="PTHR10306:SF17">
    <property type="entry name" value="MARVEL DOMAIN-CONTAINING PROTEIN"/>
    <property type="match status" value="1"/>
</dbReference>
<evidence type="ECO:0000313" key="3">
    <source>
        <dbReference type="Proteomes" id="UP000580250"/>
    </source>
</evidence>
<feature type="transmembrane region" description="Helical" evidence="1">
    <location>
        <begin position="214"/>
        <end position="233"/>
    </location>
</feature>
<keyword evidence="1" id="KW-0472">Membrane</keyword>
<reference evidence="2 3" key="1">
    <citation type="submission" date="2020-08" db="EMBL/GenBank/DDBJ databases">
        <authorList>
            <person name="Koutsovoulos G."/>
            <person name="Danchin GJ E."/>
        </authorList>
    </citation>
    <scope>NUCLEOTIDE SEQUENCE [LARGE SCALE GENOMIC DNA]</scope>
</reference>
<dbReference type="InterPro" id="IPR001285">
    <property type="entry name" value="Synaptophysin/porin"/>
</dbReference>
<dbReference type="AlphaFoldDB" id="A0A6V7Y484"/>
<evidence type="ECO:0000313" key="2">
    <source>
        <dbReference type="EMBL" id="CAD2206346.1"/>
    </source>
</evidence>
<sequence length="276" mass="32037">MALIERLEKMPIAPTQSSPMDRVYRRIDFEQLKMPIGLFGFLKRVWVFCLIVFAAFHGWQFDLDIKCGPPTKKNQTERATYEYHSLDISGYKVHRCNDSDTEVFLFKDDFGSGTDFYSYLIPLSLFLTTGMLLFYIFSYGVYASDDRLPILDLTVTALLAVFWMFGTLFFSISARRIEEATKPENVNATLAAIDICGAESVNILLIQFTQLWRLLRLLVLVFLFFLLEIFGIFTKKLHIFEIANQDVICTTIICRRQSPILWNEGGKINWLDKYLF</sequence>
<dbReference type="EMBL" id="CAJEWN010003060">
    <property type="protein sequence ID" value="CAD2206346.1"/>
    <property type="molecule type" value="Genomic_DNA"/>
</dbReference>
<dbReference type="OrthoDB" id="10006326at2759"/>
<feature type="transmembrane region" description="Helical" evidence="1">
    <location>
        <begin position="150"/>
        <end position="172"/>
    </location>
</feature>
<keyword evidence="1" id="KW-0812">Transmembrane</keyword>
<dbReference type="GO" id="GO:0030672">
    <property type="term" value="C:synaptic vesicle membrane"/>
    <property type="evidence" value="ECO:0007669"/>
    <property type="project" value="TreeGrafter"/>
</dbReference>
<accession>A0A6V7Y484</accession>
<dbReference type="Proteomes" id="UP000580250">
    <property type="component" value="Unassembled WGS sequence"/>
</dbReference>
<protein>
    <submittedName>
        <fullName evidence="2">Uncharacterized protein</fullName>
    </submittedName>
</protein>
<keyword evidence="1" id="KW-1133">Transmembrane helix</keyword>
<feature type="transmembrane region" description="Helical" evidence="1">
    <location>
        <begin position="116"/>
        <end position="138"/>
    </location>
</feature>
<dbReference type="PANTHER" id="PTHR10306">
    <property type="entry name" value="SYNAPTOPHYSIN"/>
    <property type="match status" value="1"/>
</dbReference>
<gene>
    <name evidence="2" type="ORF">MENT_LOCUS60218</name>
</gene>
<name>A0A6V7Y484_MELEN</name>
<comment type="caution">
    <text evidence="2">The sequence shown here is derived from an EMBL/GenBank/DDBJ whole genome shotgun (WGS) entry which is preliminary data.</text>
</comment>
<proteinExistence type="predicted"/>
<organism evidence="2 3">
    <name type="scientific">Meloidogyne enterolobii</name>
    <name type="common">Root-knot nematode worm</name>
    <name type="synonym">Meloidogyne mayaguensis</name>
    <dbReference type="NCBI Taxonomy" id="390850"/>
    <lineage>
        <taxon>Eukaryota</taxon>
        <taxon>Metazoa</taxon>
        <taxon>Ecdysozoa</taxon>
        <taxon>Nematoda</taxon>
        <taxon>Chromadorea</taxon>
        <taxon>Rhabditida</taxon>
        <taxon>Tylenchina</taxon>
        <taxon>Tylenchomorpha</taxon>
        <taxon>Tylenchoidea</taxon>
        <taxon>Meloidogynidae</taxon>
        <taxon>Meloidogyninae</taxon>
        <taxon>Meloidogyne</taxon>
    </lineage>
</organism>
<feature type="transmembrane region" description="Helical" evidence="1">
    <location>
        <begin position="36"/>
        <end position="56"/>
    </location>
</feature>
<evidence type="ECO:0000256" key="1">
    <source>
        <dbReference type="SAM" id="Phobius"/>
    </source>
</evidence>